<dbReference type="AlphaFoldDB" id="A0A2T7BPQ1"/>
<dbReference type="SUPFAM" id="SSF159888">
    <property type="entry name" value="YdhG-like"/>
    <property type="match status" value="1"/>
</dbReference>
<sequence length="185" mass="20467">MQHYPDVDTYIASYPTATRRLLEQMRTTIRKAAPQAEEVISYGMPAYSLGTKLVYFGGHQQHIGFYPTASGIREFEQELSRYKFSKGAVQFPLDKPLPLALITRIVKMRLKKVTEQQALPTAAAPSPFATLAAPAQRALLSHHIKTLKQLAKHSEAEILAFHGVGPGSIPSMRKLLADAGLHFKA</sequence>
<evidence type="ECO:0000259" key="1">
    <source>
        <dbReference type="Pfam" id="PF08818"/>
    </source>
</evidence>
<dbReference type="InterPro" id="IPR014922">
    <property type="entry name" value="YdhG-like"/>
</dbReference>
<dbReference type="Gene3D" id="1.10.150.20">
    <property type="entry name" value="5' to 3' exonuclease, C-terminal subdomain"/>
    <property type="match status" value="1"/>
</dbReference>
<dbReference type="Pfam" id="PF08818">
    <property type="entry name" value="DUF1801"/>
    <property type="match status" value="1"/>
</dbReference>
<evidence type="ECO:0000313" key="3">
    <source>
        <dbReference type="Proteomes" id="UP000244450"/>
    </source>
</evidence>
<gene>
    <name evidence="2" type="ORF">DCC81_09505</name>
</gene>
<comment type="caution">
    <text evidence="2">The sequence shown here is derived from an EMBL/GenBank/DDBJ whole genome shotgun (WGS) entry which is preliminary data.</text>
</comment>
<dbReference type="SUPFAM" id="SSF47789">
    <property type="entry name" value="C-terminal domain of RNA polymerase alpha subunit"/>
    <property type="match status" value="1"/>
</dbReference>
<dbReference type="EMBL" id="QCYK01000001">
    <property type="protein sequence ID" value="PUZ29655.1"/>
    <property type="molecule type" value="Genomic_DNA"/>
</dbReference>
<name>A0A2T7BPQ1_9BACT</name>
<dbReference type="OrthoDB" id="115213at2"/>
<accession>A0A2T7BPQ1</accession>
<dbReference type="Proteomes" id="UP000244450">
    <property type="component" value="Unassembled WGS sequence"/>
</dbReference>
<reference evidence="2 3" key="1">
    <citation type="submission" date="2018-04" db="EMBL/GenBank/DDBJ databases">
        <title>Chitinophaga fuyangensis sp. nov., isolated from soil in a chemical factory.</title>
        <authorList>
            <person name="Chen K."/>
        </authorList>
    </citation>
    <scope>NUCLEOTIDE SEQUENCE [LARGE SCALE GENOMIC DNA]</scope>
    <source>
        <strain evidence="2 3">LY-1</strain>
    </source>
</reference>
<organism evidence="2 3">
    <name type="scientific">Chitinophaga parva</name>
    <dbReference type="NCBI Taxonomy" id="2169414"/>
    <lineage>
        <taxon>Bacteria</taxon>
        <taxon>Pseudomonadati</taxon>
        <taxon>Bacteroidota</taxon>
        <taxon>Chitinophagia</taxon>
        <taxon>Chitinophagales</taxon>
        <taxon>Chitinophagaceae</taxon>
        <taxon>Chitinophaga</taxon>
    </lineage>
</organism>
<protein>
    <recommendedName>
        <fullName evidence="1">YdhG-like domain-containing protein</fullName>
    </recommendedName>
</protein>
<feature type="domain" description="YdhG-like" evidence="1">
    <location>
        <begin position="19"/>
        <end position="108"/>
    </location>
</feature>
<keyword evidence="3" id="KW-1185">Reference proteome</keyword>
<evidence type="ECO:0000313" key="2">
    <source>
        <dbReference type="EMBL" id="PUZ29655.1"/>
    </source>
</evidence>
<dbReference type="Gene3D" id="3.90.1150.200">
    <property type="match status" value="1"/>
</dbReference>
<proteinExistence type="predicted"/>
<dbReference type="RefSeq" id="WP_108686292.1">
    <property type="nucleotide sequence ID" value="NZ_QCYK01000001.1"/>
</dbReference>